<dbReference type="PANTHER" id="PTHR33231">
    <property type="entry name" value="30S RIBOSOMAL PROTEIN"/>
    <property type="match status" value="1"/>
</dbReference>
<accession>A0A6J7E6X6</accession>
<keyword evidence="1" id="KW-0810">Translation regulation</keyword>
<reference evidence="3" key="1">
    <citation type="submission" date="2020-05" db="EMBL/GenBank/DDBJ databases">
        <authorList>
            <person name="Chiriac C."/>
            <person name="Salcher M."/>
            <person name="Ghai R."/>
            <person name="Kavagutti S V."/>
        </authorList>
    </citation>
    <scope>NUCLEOTIDE SEQUENCE</scope>
</reference>
<evidence type="ECO:0000259" key="2">
    <source>
        <dbReference type="Pfam" id="PF16321"/>
    </source>
</evidence>
<evidence type="ECO:0000313" key="3">
    <source>
        <dbReference type="EMBL" id="CAB4878807.1"/>
    </source>
</evidence>
<dbReference type="InterPro" id="IPR036567">
    <property type="entry name" value="RHF-like"/>
</dbReference>
<sequence>MKGLPVDAVLEIEFPVVTKGRINQEEVEYARMKISKTLLHSSATVTHATVRLTREPDPARDRPAIAEATLNMKGRVIRAHVGAAAMTEAIDLLDARLRRRIEEANDRRRALSMRHRDDGPGEWRHGAIPSERPARFERHIDERELVRHKSFAVAHQTIDEAAFDLEALDHDFFLFRDERSDSDAVIWRFEGHYGLIEVDPNASPAPDTVADVEQMSIPVPTIDVEAAIEHLDVEGGPFVFFLNEETGRGNVVYFRYDGHYGLIEPAE</sequence>
<feature type="domain" description="Sigma 54 modulation/S30EA ribosomal protein C-terminal" evidence="2">
    <location>
        <begin position="142"/>
        <end position="195"/>
    </location>
</feature>
<dbReference type="Pfam" id="PF02482">
    <property type="entry name" value="Ribosomal_S30AE"/>
    <property type="match status" value="1"/>
</dbReference>
<proteinExistence type="predicted"/>
<organism evidence="3">
    <name type="scientific">freshwater metagenome</name>
    <dbReference type="NCBI Taxonomy" id="449393"/>
    <lineage>
        <taxon>unclassified sequences</taxon>
        <taxon>metagenomes</taxon>
        <taxon>ecological metagenomes</taxon>
    </lineage>
</organism>
<dbReference type="SUPFAM" id="SSF69754">
    <property type="entry name" value="Ribosome binding protein Y (YfiA homologue)"/>
    <property type="match status" value="1"/>
</dbReference>
<dbReference type="PANTHER" id="PTHR33231:SF1">
    <property type="entry name" value="30S RIBOSOMAL PROTEIN"/>
    <property type="match status" value="1"/>
</dbReference>
<dbReference type="Gene3D" id="3.30.505.50">
    <property type="entry name" value="Sigma 54 modulation/S30EA ribosomal protein, C-terminal domain"/>
    <property type="match status" value="2"/>
</dbReference>
<dbReference type="Gene3D" id="3.30.160.100">
    <property type="entry name" value="Ribosome hibernation promotion factor-like"/>
    <property type="match status" value="1"/>
</dbReference>
<dbReference type="GO" id="GO:0045900">
    <property type="term" value="P:negative regulation of translational elongation"/>
    <property type="evidence" value="ECO:0007669"/>
    <property type="project" value="TreeGrafter"/>
</dbReference>
<dbReference type="InterPro" id="IPR032528">
    <property type="entry name" value="Ribosom_S30AE_C"/>
</dbReference>
<evidence type="ECO:0000256" key="1">
    <source>
        <dbReference type="ARBA" id="ARBA00022845"/>
    </source>
</evidence>
<dbReference type="InterPro" id="IPR003489">
    <property type="entry name" value="RHF/RaiA"/>
</dbReference>
<dbReference type="EMBL" id="CAFBLK010000266">
    <property type="protein sequence ID" value="CAB4878807.1"/>
    <property type="molecule type" value="Genomic_DNA"/>
</dbReference>
<dbReference type="InterPro" id="IPR050574">
    <property type="entry name" value="HPF/YfiA_ribosome-assoc"/>
</dbReference>
<dbReference type="AlphaFoldDB" id="A0A6J7E6X6"/>
<dbReference type="GO" id="GO:0043024">
    <property type="term" value="F:ribosomal small subunit binding"/>
    <property type="evidence" value="ECO:0007669"/>
    <property type="project" value="TreeGrafter"/>
</dbReference>
<feature type="domain" description="Sigma 54 modulation/S30EA ribosomal protein C-terminal" evidence="2">
    <location>
        <begin position="212"/>
        <end position="262"/>
    </location>
</feature>
<dbReference type="InterPro" id="IPR038416">
    <property type="entry name" value="Ribosom_S30AE_C_sf"/>
</dbReference>
<dbReference type="GO" id="GO:0022627">
    <property type="term" value="C:cytosolic small ribosomal subunit"/>
    <property type="evidence" value="ECO:0007669"/>
    <property type="project" value="TreeGrafter"/>
</dbReference>
<name>A0A6J7E6X6_9ZZZZ</name>
<protein>
    <submittedName>
        <fullName evidence="3">Unannotated protein</fullName>
    </submittedName>
</protein>
<gene>
    <name evidence="3" type="ORF">UFOPK3317_01314</name>
</gene>
<dbReference type="Pfam" id="PF16321">
    <property type="entry name" value="Ribosom_S30AE_C"/>
    <property type="match status" value="2"/>
</dbReference>